<proteinExistence type="predicted"/>
<reference evidence="1" key="1">
    <citation type="submission" date="2018-02" db="EMBL/GenBank/DDBJ databases">
        <title>Rhizophora mucronata_Transcriptome.</title>
        <authorList>
            <person name="Meera S.P."/>
            <person name="Sreeshan A."/>
            <person name="Augustine A."/>
        </authorList>
    </citation>
    <scope>NUCLEOTIDE SEQUENCE</scope>
    <source>
        <tissue evidence="1">Leaf</tissue>
    </source>
</reference>
<dbReference type="AlphaFoldDB" id="A0A2P2PN67"/>
<name>A0A2P2PN67_RHIMU</name>
<evidence type="ECO:0000313" key="1">
    <source>
        <dbReference type="EMBL" id="MBX56125.1"/>
    </source>
</evidence>
<sequence>MTQVLLFVHSELQVLQTVHHIYRVQYYYKIIMASTYKKETGNVIYRC</sequence>
<dbReference type="EMBL" id="GGEC01075641">
    <property type="protein sequence ID" value="MBX56125.1"/>
    <property type="molecule type" value="Transcribed_RNA"/>
</dbReference>
<accession>A0A2P2PN67</accession>
<protein>
    <submittedName>
        <fullName evidence="1">Uncharacterized protein</fullName>
    </submittedName>
</protein>
<organism evidence="1">
    <name type="scientific">Rhizophora mucronata</name>
    <name type="common">Asiatic mangrove</name>
    <dbReference type="NCBI Taxonomy" id="61149"/>
    <lineage>
        <taxon>Eukaryota</taxon>
        <taxon>Viridiplantae</taxon>
        <taxon>Streptophyta</taxon>
        <taxon>Embryophyta</taxon>
        <taxon>Tracheophyta</taxon>
        <taxon>Spermatophyta</taxon>
        <taxon>Magnoliopsida</taxon>
        <taxon>eudicotyledons</taxon>
        <taxon>Gunneridae</taxon>
        <taxon>Pentapetalae</taxon>
        <taxon>rosids</taxon>
        <taxon>fabids</taxon>
        <taxon>Malpighiales</taxon>
        <taxon>Rhizophoraceae</taxon>
        <taxon>Rhizophora</taxon>
    </lineage>
</organism>